<evidence type="ECO:0000256" key="6">
    <source>
        <dbReference type="SAM" id="MobiDB-lite"/>
    </source>
</evidence>
<evidence type="ECO:0000256" key="3">
    <source>
        <dbReference type="ARBA" id="ARBA00022833"/>
    </source>
</evidence>
<dbReference type="Proteomes" id="UP000703661">
    <property type="component" value="Unassembled WGS sequence"/>
</dbReference>
<dbReference type="PANTHER" id="PTHR21497:SF24">
    <property type="entry name" value="E3 UBIQUITIN-PROTEIN LIGASE UBR1"/>
    <property type="match status" value="1"/>
</dbReference>
<dbReference type="Gene3D" id="2.10.110.30">
    <property type="match status" value="3"/>
</dbReference>
<dbReference type="PROSITE" id="PS51157">
    <property type="entry name" value="ZF_UBR"/>
    <property type="match status" value="1"/>
</dbReference>
<organism evidence="8 9">
    <name type="scientific">Entomortierella chlamydospora</name>
    <dbReference type="NCBI Taxonomy" id="101097"/>
    <lineage>
        <taxon>Eukaryota</taxon>
        <taxon>Fungi</taxon>
        <taxon>Fungi incertae sedis</taxon>
        <taxon>Mucoromycota</taxon>
        <taxon>Mortierellomycotina</taxon>
        <taxon>Mortierellomycetes</taxon>
        <taxon>Mortierellales</taxon>
        <taxon>Mortierellaceae</taxon>
        <taxon>Entomortierella</taxon>
    </lineage>
</organism>
<evidence type="ECO:0000256" key="2">
    <source>
        <dbReference type="ARBA" id="ARBA00022771"/>
    </source>
</evidence>
<comment type="catalytic activity">
    <reaction evidence="5">
        <text>S-ubiquitinyl-[E2 ubiquitin-conjugating enzyme]-L-cysteine + [acceptor protein]-L-lysine = [E2 ubiquitin-conjugating enzyme]-L-cysteine + N(6)-ubiquitinyl-[acceptor protein]-L-lysine.</text>
        <dbReference type="EC" id="2.3.2.27"/>
    </reaction>
</comment>
<feature type="compositionally biased region" description="Low complexity" evidence="6">
    <location>
        <begin position="1244"/>
        <end position="1254"/>
    </location>
</feature>
<dbReference type="GO" id="GO:0000151">
    <property type="term" value="C:ubiquitin ligase complex"/>
    <property type="evidence" value="ECO:0007669"/>
    <property type="project" value="TreeGrafter"/>
</dbReference>
<feature type="zinc finger region" description="UBR-type" evidence="4">
    <location>
        <begin position="872"/>
        <end position="945"/>
    </location>
</feature>
<feature type="domain" description="UBR-type" evidence="7">
    <location>
        <begin position="872"/>
        <end position="945"/>
    </location>
</feature>
<comment type="function">
    <text evidence="5">Ubiquitin ligase protein which is a component of the N-end rule pathway. Recognizes and binds to proteins bearing specific N-terminal residues that are destabilizing according to the N-end rule, leading to their ubiquitination and subsequent degradation.</text>
</comment>
<feature type="compositionally biased region" description="Low complexity" evidence="6">
    <location>
        <begin position="645"/>
        <end position="663"/>
    </location>
</feature>
<feature type="region of interest" description="Disordered" evidence="6">
    <location>
        <begin position="715"/>
        <end position="734"/>
    </location>
</feature>
<dbReference type="InterPro" id="IPR039164">
    <property type="entry name" value="UBR1-like"/>
</dbReference>
<evidence type="ECO:0000259" key="7">
    <source>
        <dbReference type="PROSITE" id="PS51157"/>
    </source>
</evidence>
<keyword evidence="9" id="KW-1185">Reference proteome</keyword>
<evidence type="ECO:0000313" key="8">
    <source>
        <dbReference type="EMBL" id="KAG0009384.1"/>
    </source>
</evidence>
<protein>
    <recommendedName>
        <fullName evidence="5">E3 ubiquitin-protein ligase</fullName>
        <ecNumber evidence="5">2.3.2.27</ecNumber>
    </recommendedName>
</protein>
<evidence type="ECO:0000313" key="9">
    <source>
        <dbReference type="Proteomes" id="UP000703661"/>
    </source>
</evidence>
<feature type="region of interest" description="Disordered" evidence="6">
    <location>
        <begin position="1071"/>
        <end position="1167"/>
    </location>
</feature>
<dbReference type="GO" id="GO:0016567">
    <property type="term" value="P:protein ubiquitination"/>
    <property type="evidence" value="ECO:0007669"/>
    <property type="project" value="UniProtKB-UniRule"/>
</dbReference>
<feature type="region of interest" description="Disordered" evidence="6">
    <location>
        <begin position="1229"/>
        <end position="1254"/>
    </location>
</feature>
<gene>
    <name evidence="8" type="ORF">BGZ80_002452</name>
</gene>
<feature type="compositionally biased region" description="Acidic residues" evidence="6">
    <location>
        <begin position="1137"/>
        <end position="1156"/>
    </location>
</feature>
<feature type="compositionally biased region" description="Low complexity" evidence="6">
    <location>
        <begin position="978"/>
        <end position="995"/>
    </location>
</feature>
<reference evidence="8" key="1">
    <citation type="journal article" date="2020" name="Fungal Divers.">
        <title>Resolving the Mortierellaceae phylogeny through synthesis of multi-gene phylogenetics and phylogenomics.</title>
        <authorList>
            <person name="Vandepol N."/>
            <person name="Liber J."/>
            <person name="Desiro A."/>
            <person name="Na H."/>
            <person name="Kennedy M."/>
            <person name="Barry K."/>
            <person name="Grigoriev I.V."/>
            <person name="Miller A.N."/>
            <person name="O'Donnell K."/>
            <person name="Stajich J.E."/>
            <person name="Bonito G."/>
        </authorList>
    </citation>
    <scope>NUCLEOTIDE SEQUENCE</scope>
    <source>
        <strain evidence="8">NRRL 2769</strain>
    </source>
</reference>
<feature type="compositionally biased region" description="Gly residues" evidence="6">
    <location>
        <begin position="720"/>
        <end position="733"/>
    </location>
</feature>
<keyword evidence="3 5" id="KW-0862">Zinc</keyword>
<name>A0A9P6MQF5_9FUNG</name>
<feature type="compositionally biased region" description="Basic and acidic residues" evidence="6">
    <location>
        <begin position="1157"/>
        <end position="1166"/>
    </location>
</feature>
<dbReference type="GO" id="GO:0061630">
    <property type="term" value="F:ubiquitin protein ligase activity"/>
    <property type="evidence" value="ECO:0007669"/>
    <property type="project" value="UniProtKB-UniRule"/>
</dbReference>
<accession>A0A9P6MQF5</accession>
<feature type="compositionally biased region" description="Acidic residues" evidence="6">
    <location>
        <begin position="1229"/>
        <end position="1243"/>
    </location>
</feature>
<sequence>MTATSLFPLVRVRRAAASPSSATTFAAASLSWTLEVPDAVRVNLESWTDPIEVVSYVGCNRSTQDELWLAAVKAASAAADAAFSESEHTTHKAFTEDTPLPSDMNANSFGHSGGIWAWLTTRNIETDPGLGLEPGTGAESYHTPVMHTLYLINRDDELWKDDDDDFRCFHPSHNQQQQQQQQDHQHQCRPYTLDNILAPLLAICSAKMNIVSVTTRDTKADLSHLNRTLKVLTTPQLQQSQQYTNRHDLAKLTWHWRDSTCDTTHDSSSALSNPRVYSDHGLSILEQLVAGSTNGADNEETDRNHASEHLAVIQNCFQSIECRLPPAVGAAPTPPLDSQKAIEPSHSDSKQLDSLEGRDVNRPLKLDLKNLSRAETSTVVNPLENNWFRNLLDGDDSGRSNGPVLFTKLQACLHQLNTHPPSVSVQEMQQSVNGITRDRAFHCGVQVYHRIMNQHLDRQAIPLPWQTLALFHYDAQSKALEEIEKRYFSVGFHLPKLLREFRKHCLETSIAGVATGGATDSAIPGSSPASALESLVPTGGLYLEYYSANASALQNHHLLTLDENWQVSLKSRLLGAQSASGVMASSRSLPEIKDYSDFLLAVDQVRRGYLETCIPSPEAITVLESLEEMQQAESAIFLKSISVTTPSASTPTRRSSITASTRRQSIVNSGGSGSDLLTDTLSGKRTSIQALVSASGVNIGGTAGATGSAAAAATSSAASGNGGRGGGAGGAGGAQNLRQQIEQAPADVDQQIAEIMRAKRRSKFEDHRREPSFKMYTASKWIILPAKDLVRTRKDWKVSYGDRVWLVSYWFSTRNAKMDLPEYLPRARGAPCRHVIPYGETYVICKTCPADVLCMRCFRESQKSYSRLAKGKPCQIKFKTGEKVYRCKSCATAKNEDAVLCDRCFRSHNHFGHDVLAQIAETGLTCSCCDGESWKPELTCTYHSPGITGNEYLPRPITTPPPSLSPWARLPPAEPLESDLSVDSSTDTTSVARSHSNSHSHSHSHSSPAATATGRAPHRCGHIFKDGEDIYHCRDCSFNDMVVLCSRCFHNSGCVNHRWRMGEFQSPVIESEGSKTLAKKERRRKAAKAVSKEDGDNNRGLSSSTSIGGLDVVAEDPGEDHNAVGQKRLHRLHPVEAEDGDESDDEDDGEDEDGDSPDDKELEDLTHGVSCDCGDPEMFKTAFDCTYHLPQEFRPVPNLIHCNYLFQKNETMFRCRTCYHVDTGDDDFNDDVDDADVDVDSSGESESSSGCESINDSFEHTVEGVVGSCLSDIWICGRCFVPEDHRGHDKEEIINERNEGLYCHCGDPTILRQTPSVADDVASDALAVSGASLNCRDDHNRQNVLCTTDIKEGMFYYSCK</sequence>
<keyword evidence="1 5" id="KW-0479">Metal-binding</keyword>
<dbReference type="CDD" id="cd19670">
    <property type="entry name" value="UBR-box_UBR1_2_3"/>
    <property type="match status" value="1"/>
</dbReference>
<dbReference type="GO" id="GO:0071596">
    <property type="term" value="P:ubiquitin-dependent protein catabolic process via the N-end rule pathway"/>
    <property type="evidence" value="ECO:0007669"/>
    <property type="project" value="UniProtKB-UniRule"/>
</dbReference>
<comment type="similarity">
    <text evidence="5">Belongs to the E3 ubiquitin-protein ligase UBR1-like family.</text>
</comment>
<proteinExistence type="inferred from homology"/>
<feature type="compositionally biased region" description="Polar residues" evidence="6">
    <location>
        <begin position="664"/>
        <end position="674"/>
    </location>
</feature>
<dbReference type="PANTHER" id="PTHR21497">
    <property type="entry name" value="UBIQUITIN LIGASE E3 ALPHA-RELATED"/>
    <property type="match status" value="1"/>
</dbReference>
<evidence type="ECO:0000256" key="5">
    <source>
        <dbReference type="RuleBase" id="RU366018"/>
    </source>
</evidence>
<dbReference type="EC" id="2.3.2.27" evidence="5"/>
<dbReference type="Pfam" id="PF02207">
    <property type="entry name" value="zf-UBR"/>
    <property type="match status" value="3"/>
</dbReference>
<dbReference type="GO" id="GO:0005737">
    <property type="term" value="C:cytoplasm"/>
    <property type="evidence" value="ECO:0007669"/>
    <property type="project" value="TreeGrafter"/>
</dbReference>
<keyword evidence="2 5" id="KW-0863">Zinc-finger</keyword>
<comment type="pathway">
    <text evidence="5">Protein modification; protein ubiquitination.</text>
</comment>
<evidence type="ECO:0000256" key="1">
    <source>
        <dbReference type="ARBA" id="ARBA00022723"/>
    </source>
</evidence>
<comment type="caution">
    <text evidence="8">The sequence shown here is derived from an EMBL/GenBank/DDBJ whole genome shotgun (WGS) entry which is preliminary data.</text>
</comment>
<evidence type="ECO:0000256" key="4">
    <source>
        <dbReference type="PROSITE-ProRule" id="PRU00508"/>
    </source>
</evidence>
<dbReference type="InterPro" id="IPR003126">
    <property type="entry name" value="Znf_UBR"/>
</dbReference>
<feature type="region of interest" description="Disordered" evidence="6">
    <location>
        <begin position="328"/>
        <end position="358"/>
    </location>
</feature>
<keyword evidence="5" id="KW-0808">Transferase</keyword>
<feature type="compositionally biased region" description="Basic and acidic residues" evidence="6">
    <location>
        <begin position="343"/>
        <end position="358"/>
    </location>
</feature>
<feature type="region of interest" description="Disordered" evidence="6">
    <location>
        <begin position="951"/>
        <end position="1017"/>
    </location>
</feature>
<dbReference type="SMART" id="SM00396">
    <property type="entry name" value="ZnF_UBR1"/>
    <property type="match status" value="2"/>
</dbReference>
<feature type="region of interest" description="Disordered" evidence="6">
    <location>
        <begin position="645"/>
        <end position="674"/>
    </location>
</feature>
<feature type="non-terminal residue" evidence="8">
    <location>
        <position position="1"/>
    </location>
</feature>
<dbReference type="GO" id="GO:0008270">
    <property type="term" value="F:zinc ion binding"/>
    <property type="evidence" value="ECO:0007669"/>
    <property type="project" value="UniProtKB-UniRule"/>
</dbReference>
<dbReference type="EMBL" id="JAAAID010001605">
    <property type="protein sequence ID" value="KAG0009384.1"/>
    <property type="molecule type" value="Genomic_DNA"/>
</dbReference>
<keyword evidence="5" id="KW-0833">Ubl conjugation pathway</keyword>